<comment type="similarity">
    <text evidence="2 4">Belongs to the class-IV pyridoxal-phosphate-dependent aminotransferase family.</text>
</comment>
<keyword evidence="6" id="KW-0032">Aminotransferase</keyword>
<gene>
    <name evidence="6" type="ORF">GCM10007860_22220</name>
</gene>
<dbReference type="RefSeq" id="WP_018746785.1">
    <property type="nucleotide sequence ID" value="NZ_BSOZ01000034.1"/>
</dbReference>
<dbReference type="SUPFAM" id="SSF56752">
    <property type="entry name" value="D-aminoacid aminotransferase-like PLP-dependent enzymes"/>
    <property type="match status" value="1"/>
</dbReference>
<dbReference type="PROSITE" id="PS00770">
    <property type="entry name" value="AA_TRANSFER_CLASS_4"/>
    <property type="match status" value="1"/>
</dbReference>
<dbReference type="Gene3D" id="3.30.470.10">
    <property type="match status" value="1"/>
</dbReference>
<keyword evidence="3 5" id="KW-0663">Pyridoxal phosphate</keyword>
<keyword evidence="7" id="KW-1185">Reference proteome</keyword>
<proteinExistence type="inferred from homology"/>
<sequence length="315" mass="34011">MSATTTAPRHYGWVHLDGELRPAGDASLPLTTQAFNYGTGVFEGIRAYRTHAGALAVFRLDDHLRRLQASARLLKIDSLPDLPALRDAVLAVLRRNECNEDCYIRPLAFKKALLPGAGFGVKLHGVSDGFAINCLPMPSPPVIGALRCCVPAWRRVPDYCIPARAKVTGLYANSALAMEAAHSAGCDDAILLNVLGNVAEATTTNVFIRKGRRLLTPPSTAHILEGITRDTVRRLAAEHTDLVIEERDIALTDLYGADECFLTGTGREIAAVVAIDGYQIGDGQPGPTASALFEQYRAAVRGGLDRHSDWITPVY</sequence>
<name>A0ABQ6BUP4_9NEIS</name>
<evidence type="ECO:0000256" key="2">
    <source>
        <dbReference type="ARBA" id="ARBA00009320"/>
    </source>
</evidence>
<dbReference type="Proteomes" id="UP001156836">
    <property type="component" value="Unassembled WGS sequence"/>
</dbReference>
<evidence type="ECO:0000313" key="7">
    <source>
        <dbReference type="Proteomes" id="UP001156836"/>
    </source>
</evidence>
<protein>
    <submittedName>
        <fullName evidence="6">Branched chain amino acid aminotransferase</fullName>
    </submittedName>
</protein>
<evidence type="ECO:0000256" key="1">
    <source>
        <dbReference type="ARBA" id="ARBA00001933"/>
    </source>
</evidence>
<dbReference type="InterPro" id="IPR001544">
    <property type="entry name" value="Aminotrans_IV"/>
</dbReference>
<evidence type="ECO:0000256" key="4">
    <source>
        <dbReference type="RuleBase" id="RU004106"/>
    </source>
</evidence>
<dbReference type="InterPro" id="IPR018300">
    <property type="entry name" value="Aminotrans_IV_CS"/>
</dbReference>
<evidence type="ECO:0000256" key="3">
    <source>
        <dbReference type="ARBA" id="ARBA00022898"/>
    </source>
</evidence>
<dbReference type="Gene3D" id="3.20.10.10">
    <property type="entry name" value="D-amino Acid Aminotransferase, subunit A, domain 2"/>
    <property type="match status" value="1"/>
</dbReference>
<comment type="caution">
    <text evidence="6">The sequence shown here is derived from an EMBL/GenBank/DDBJ whole genome shotgun (WGS) entry which is preliminary data.</text>
</comment>
<keyword evidence="6" id="KW-0808">Transferase</keyword>
<dbReference type="GO" id="GO:0008483">
    <property type="term" value="F:transaminase activity"/>
    <property type="evidence" value="ECO:0007669"/>
    <property type="project" value="UniProtKB-KW"/>
</dbReference>
<evidence type="ECO:0000313" key="6">
    <source>
        <dbReference type="EMBL" id="GLS05072.1"/>
    </source>
</evidence>
<dbReference type="PANTHER" id="PTHR42743:SF4">
    <property type="entry name" value="BRANCHED-CHAIN-AMINO-ACID AMINOTRANSFERASE-RELATED"/>
    <property type="match status" value="1"/>
</dbReference>
<dbReference type="EMBL" id="BSOZ01000034">
    <property type="protein sequence ID" value="GLS05072.1"/>
    <property type="molecule type" value="Genomic_DNA"/>
</dbReference>
<dbReference type="InterPro" id="IPR050571">
    <property type="entry name" value="Class-IV_PLP-Dep_Aminotrnsfr"/>
</dbReference>
<comment type="cofactor">
    <cofactor evidence="1 5">
        <name>pyridoxal 5'-phosphate</name>
        <dbReference type="ChEBI" id="CHEBI:597326"/>
    </cofactor>
</comment>
<dbReference type="Pfam" id="PF01063">
    <property type="entry name" value="Aminotran_4"/>
    <property type="match status" value="1"/>
</dbReference>
<reference evidence="7" key="1">
    <citation type="journal article" date="2019" name="Int. J. Syst. Evol. Microbiol.">
        <title>The Global Catalogue of Microorganisms (GCM) 10K type strain sequencing project: providing services to taxonomists for standard genome sequencing and annotation.</title>
        <authorList>
            <consortium name="The Broad Institute Genomics Platform"/>
            <consortium name="The Broad Institute Genome Sequencing Center for Infectious Disease"/>
            <person name="Wu L."/>
            <person name="Ma J."/>
        </authorList>
    </citation>
    <scope>NUCLEOTIDE SEQUENCE [LARGE SCALE GENOMIC DNA]</scope>
    <source>
        <strain evidence="7">NBRC 104970</strain>
    </source>
</reference>
<accession>A0ABQ6BUP4</accession>
<organism evidence="6 7">
    <name type="scientific">Chitiniphilus shinanonensis</name>
    <dbReference type="NCBI Taxonomy" id="553088"/>
    <lineage>
        <taxon>Bacteria</taxon>
        <taxon>Pseudomonadati</taxon>
        <taxon>Pseudomonadota</taxon>
        <taxon>Betaproteobacteria</taxon>
        <taxon>Neisseriales</taxon>
        <taxon>Chitinibacteraceae</taxon>
        <taxon>Chitiniphilus</taxon>
    </lineage>
</organism>
<dbReference type="PANTHER" id="PTHR42743">
    <property type="entry name" value="AMINO-ACID AMINOTRANSFERASE"/>
    <property type="match status" value="1"/>
</dbReference>
<dbReference type="InterPro" id="IPR043132">
    <property type="entry name" value="BCAT-like_C"/>
</dbReference>
<evidence type="ECO:0000256" key="5">
    <source>
        <dbReference type="RuleBase" id="RU004516"/>
    </source>
</evidence>
<dbReference type="InterPro" id="IPR043131">
    <property type="entry name" value="BCAT-like_N"/>
</dbReference>
<dbReference type="InterPro" id="IPR036038">
    <property type="entry name" value="Aminotransferase-like"/>
</dbReference>